<gene>
    <name evidence="2" type="ORF">G3M58_75815</name>
</gene>
<dbReference type="InterPro" id="IPR027417">
    <property type="entry name" value="P-loop_NTPase"/>
</dbReference>
<sequence>GETLALVGGTGSGKTTLTALVPRLHEVTGGRITLDGEDIATMERSRLRELVSVAFEEPTLFSATVGENVTMG</sequence>
<dbReference type="GO" id="GO:0034040">
    <property type="term" value="F:ATPase-coupled lipid transmembrane transporter activity"/>
    <property type="evidence" value="ECO:0007669"/>
    <property type="project" value="TreeGrafter"/>
</dbReference>
<reference evidence="2" key="1">
    <citation type="submission" date="2020-01" db="EMBL/GenBank/DDBJ databases">
        <title>Insect and environment-associated Actinomycetes.</title>
        <authorList>
            <person name="Currrie C."/>
            <person name="Chevrette M."/>
            <person name="Carlson C."/>
            <person name="Stubbendieck R."/>
            <person name="Wendt-Pienkowski E."/>
        </authorList>
    </citation>
    <scope>NUCLEOTIDE SEQUENCE</scope>
    <source>
        <strain evidence="2">SID7499</strain>
    </source>
</reference>
<feature type="non-terminal residue" evidence="2">
    <location>
        <position position="1"/>
    </location>
</feature>
<dbReference type="GO" id="GO:0005524">
    <property type="term" value="F:ATP binding"/>
    <property type="evidence" value="ECO:0007669"/>
    <property type="project" value="UniProtKB-KW"/>
</dbReference>
<dbReference type="PANTHER" id="PTHR24221">
    <property type="entry name" value="ATP-BINDING CASSETTE SUB-FAMILY B"/>
    <property type="match status" value="1"/>
</dbReference>
<dbReference type="AlphaFoldDB" id="A0A6G3XPB1"/>
<feature type="domain" description="ABC transporter" evidence="1">
    <location>
        <begin position="1"/>
        <end position="68"/>
    </location>
</feature>
<accession>A0A6G3XPB1</accession>
<dbReference type="InterPro" id="IPR039421">
    <property type="entry name" value="Type_1_exporter"/>
</dbReference>
<dbReference type="SUPFAM" id="SSF52540">
    <property type="entry name" value="P-loop containing nucleoside triphosphate hydrolases"/>
    <property type="match status" value="1"/>
</dbReference>
<organism evidence="2">
    <name type="scientific">Streptomyces sp. SID7499</name>
    <dbReference type="NCBI Taxonomy" id="2706086"/>
    <lineage>
        <taxon>Bacteria</taxon>
        <taxon>Bacillati</taxon>
        <taxon>Actinomycetota</taxon>
        <taxon>Actinomycetes</taxon>
        <taxon>Kitasatosporales</taxon>
        <taxon>Streptomycetaceae</taxon>
        <taxon>Streptomyces</taxon>
    </lineage>
</organism>
<evidence type="ECO:0000313" key="2">
    <source>
        <dbReference type="EMBL" id="NEE19626.1"/>
    </source>
</evidence>
<dbReference type="GO" id="GO:0016887">
    <property type="term" value="F:ATP hydrolysis activity"/>
    <property type="evidence" value="ECO:0007669"/>
    <property type="project" value="InterPro"/>
</dbReference>
<name>A0A6G3XPB1_9ACTN</name>
<dbReference type="Pfam" id="PF00005">
    <property type="entry name" value="ABC_tran"/>
    <property type="match status" value="1"/>
</dbReference>
<proteinExistence type="predicted"/>
<keyword evidence="2" id="KW-0547">Nucleotide-binding</keyword>
<dbReference type="PANTHER" id="PTHR24221:SF654">
    <property type="entry name" value="ATP-BINDING CASSETTE SUB-FAMILY B MEMBER 6"/>
    <property type="match status" value="1"/>
</dbReference>
<keyword evidence="2" id="KW-0067">ATP-binding</keyword>
<dbReference type="Gene3D" id="3.40.50.300">
    <property type="entry name" value="P-loop containing nucleotide triphosphate hydrolases"/>
    <property type="match status" value="1"/>
</dbReference>
<protein>
    <submittedName>
        <fullName evidence="2">ATP-binding cassette domain-containing protein</fullName>
    </submittedName>
</protein>
<dbReference type="EMBL" id="JAAGMN010008141">
    <property type="protein sequence ID" value="NEE19626.1"/>
    <property type="molecule type" value="Genomic_DNA"/>
</dbReference>
<evidence type="ECO:0000259" key="1">
    <source>
        <dbReference type="Pfam" id="PF00005"/>
    </source>
</evidence>
<dbReference type="InterPro" id="IPR003439">
    <property type="entry name" value="ABC_transporter-like_ATP-bd"/>
</dbReference>
<comment type="caution">
    <text evidence="2">The sequence shown here is derived from an EMBL/GenBank/DDBJ whole genome shotgun (WGS) entry which is preliminary data.</text>
</comment>
<feature type="non-terminal residue" evidence="2">
    <location>
        <position position="72"/>
    </location>
</feature>